<dbReference type="EMBL" id="FOYI01000002">
    <property type="protein sequence ID" value="SFR00867.1"/>
    <property type="molecule type" value="Genomic_DNA"/>
</dbReference>
<organism evidence="1 2">
    <name type="scientific">Poseidonocella sedimentorum</name>
    <dbReference type="NCBI Taxonomy" id="871652"/>
    <lineage>
        <taxon>Bacteria</taxon>
        <taxon>Pseudomonadati</taxon>
        <taxon>Pseudomonadota</taxon>
        <taxon>Alphaproteobacteria</taxon>
        <taxon>Rhodobacterales</taxon>
        <taxon>Roseobacteraceae</taxon>
        <taxon>Poseidonocella</taxon>
    </lineage>
</organism>
<dbReference type="STRING" id="871652.SAMN04515673_102238"/>
<keyword evidence="2" id="KW-1185">Reference proteome</keyword>
<accession>A0A1I6D6B8</accession>
<gene>
    <name evidence="1" type="ORF">SAMN04515673_102238</name>
</gene>
<sequence>MIDRFIQNVALRAWRGWADAAARRDPRWLRQSRGSARRLKGQLERFLSAADRRLAMPATTHSPILAPSSADWTWRPGLWRAPLPAETRAAMTRDRTINDEVSLFAENQGDEIILRQPRNWATTDLCPYGLEIETFHVAGAFLSLVITLPEAAAQGLTARHLIGLSMVLEVERPQGFVARINIRHGPNTAQIPREIPPGDLAPLIEFDLAYAELDDTAIGHVWLDLIFDQPAMNRIRIRDLTLMRLPRSEL</sequence>
<dbReference type="Pfam" id="PF20086">
    <property type="entry name" value="DUF6478"/>
    <property type="match status" value="1"/>
</dbReference>
<dbReference type="AlphaFoldDB" id="A0A1I6D6B8"/>
<dbReference type="RefSeq" id="WP_092076925.1">
    <property type="nucleotide sequence ID" value="NZ_FOYI01000002.1"/>
</dbReference>
<evidence type="ECO:0000313" key="2">
    <source>
        <dbReference type="Proteomes" id="UP000199302"/>
    </source>
</evidence>
<dbReference type="Proteomes" id="UP000199302">
    <property type="component" value="Unassembled WGS sequence"/>
</dbReference>
<evidence type="ECO:0000313" key="1">
    <source>
        <dbReference type="EMBL" id="SFR00867.1"/>
    </source>
</evidence>
<reference evidence="1 2" key="1">
    <citation type="submission" date="2016-10" db="EMBL/GenBank/DDBJ databases">
        <authorList>
            <person name="de Groot N.N."/>
        </authorList>
    </citation>
    <scope>NUCLEOTIDE SEQUENCE [LARGE SCALE GENOMIC DNA]</scope>
    <source>
        <strain evidence="2">KMM 9023,NRIC 0796,JCM 17311,KCTC 23692</strain>
    </source>
</reference>
<name>A0A1I6D6B8_9RHOB</name>
<proteinExistence type="predicted"/>
<dbReference type="InterPro" id="IPR045514">
    <property type="entry name" value="DUF6478"/>
</dbReference>
<dbReference type="OrthoDB" id="7827015at2"/>
<protein>
    <submittedName>
        <fullName evidence="1">Uncharacterized protein</fullName>
    </submittedName>
</protein>